<dbReference type="PANTHER" id="PTHR30173">
    <property type="entry name" value="SIGMA 19 FACTOR"/>
    <property type="match status" value="1"/>
</dbReference>
<dbReference type="SUPFAM" id="SSF54427">
    <property type="entry name" value="NTF2-like"/>
    <property type="match status" value="1"/>
</dbReference>
<dbReference type="GO" id="GO:0016987">
    <property type="term" value="F:sigma factor activity"/>
    <property type="evidence" value="ECO:0007669"/>
    <property type="project" value="UniProtKB-KW"/>
</dbReference>
<dbReference type="RefSeq" id="WP_181581568.1">
    <property type="nucleotide sequence ID" value="NZ_CP059399.1"/>
</dbReference>
<gene>
    <name evidence="9" type="ORF">H0264_35470</name>
</gene>
<dbReference type="GO" id="GO:0006352">
    <property type="term" value="P:DNA-templated transcription initiation"/>
    <property type="evidence" value="ECO:0007669"/>
    <property type="project" value="InterPro"/>
</dbReference>
<dbReference type="InterPro" id="IPR036388">
    <property type="entry name" value="WH-like_DNA-bd_sf"/>
</dbReference>
<dbReference type="Proteomes" id="UP000515512">
    <property type="component" value="Chromosome"/>
</dbReference>
<name>A0A7D6VIJ6_9NOCA</name>
<feature type="domain" description="RNA polymerase sigma factor 70 region 4 type 2" evidence="8">
    <location>
        <begin position="101"/>
        <end position="153"/>
    </location>
</feature>
<dbReference type="AlphaFoldDB" id="A0A7D6VIJ6"/>
<evidence type="ECO:0000256" key="3">
    <source>
        <dbReference type="ARBA" id="ARBA00023015"/>
    </source>
</evidence>
<evidence type="ECO:0000256" key="6">
    <source>
        <dbReference type="ARBA" id="ARBA00023163"/>
    </source>
</evidence>
<evidence type="ECO:0000256" key="1">
    <source>
        <dbReference type="ARBA" id="ARBA00010641"/>
    </source>
</evidence>
<dbReference type="Gene3D" id="1.10.10.10">
    <property type="entry name" value="Winged helix-like DNA-binding domain superfamily/Winged helix DNA-binding domain"/>
    <property type="match status" value="1"/>
</dbReference>
<dbReference type="InterPro" id="IPR052704">
    <property type="entry name" value="ECF_Sigma-70_Domain"/>
</dbReference>
<dbReference type="Gene3D" id="3.10.450.50">
    <property type="match status" value="1"/>
</dbReference>
<evidence type="ECO:0000313" key="10">
    <source>
        <dbReference type="Proteomes" id="UP000515512"/>
    </source>
</evidence>
<keyword evidence="5" id="KW-0238">DNA-binding</keyword>
<sequence>MVRESTETFLAHRNLLFTVARGMLGSAAAAEEVLQETWLHWRTIDSEHIGDPRTHLIRILTRQSMHRLRSANHPGEYGPWLPESLQTAPDSHAELAETMSMALQLALDTLSPTERAVYILRDSFDLGYDEIAEAVGLTTPVVRDLAYRARRHITVRRPHRPVSPDRARAAAESLRRALDSGDTQALHDLLAPDAVLVSDAGGAGSPVRPITGAAKVARFVAAGLGVGAASLTCEPVDGAPALTVRADGAPHSVLAMALDGDRITGLYLVCGCCPKRSSARAGEDSPARADEGG</sequence>
<dbReference type="CDD" id="cd06171">
    <property type="entry name" value="Sigma70_r4"/>
    <property type="match status" value="1"/>
</dbReference>
<dbReference type="InterPro" id="IPR014284">
    <property type="entry name" value="RNA_pol_sigma-70_dom"/>
</dbReference>
<keyword evidence="6" id="KW-0804">Transcription</keyword>
<dbReference type="InterPro" id="IPR013249">
    <property type="entry name" value="RNA_pol_sigma70_r4_t2"/>
</dbReference>
<dbReference type="Pfam" id="PF04542">
    <property type="entry name" value="Sigma70_r2"/>
    <property type="match status" value="1"/>
</dbReference>
<dbReference type="InterPro" id="IPR013324">
    <property type="entry name" value="RNA_pol_sigma_r3/r4-like"/>
</dbReference>
<evidence type="ECO:0000256" key="2">
    <source>
        <dbReference type="ARBA" id="ARBA00011344"/>
    </source>
</evidence>
<keyword evidence="4" id="KW-0731">Sigma factor</keyword>
<keyword evidence="10" id="KW-1185">Reference proteome</keyword>
<dbReference type="InterPro" id="IPR007627">
    <property type="entry name" value="RNA_pol_sigma70_r2"/>
</dbReference>
<keyword evidence="3" id="KW-0805">Transcription regulation</keyword>
<dbReference type="EMBL" id="CP059399">
    <property type="protein sequence ID" value="QLY30370.1"/>
    <property type="molecule type" value="Genomic_DNA"/>
</dbReference>
<evidence type="ECO:0000259" key="7">
    <source>
        <dbReference type="Pfam" id="PF04542"/>
    </source>
</evidence>
<reference evidence="9 10" key="1">
    <citation type="submission" date="2020-07" db="EMBL/GenBank/DDBJ databases">
        <authorList>
            <person name="Zhuang K."/>
            <person name="Ran Y."/>
        </authorList>
    </citation>
    <scope>NUCLEOTIDE SEQUENCE [LARGE SCALE GENOMIC DNA]</scope>
    <source>
        <strain evidence="9 10">WCH-YHL-001</strain>
    </source>
</reference>
<dbReference type="SUPFAM" id="SSF88659">
    <property type="entry name" value="Sigma3 and sigma4 domains of RNA polymerase sigma factors"/>
    <property type="match status" value="1"/>
</dbReference>
<dbReference type="InterPro" id="IPR032710">
    <property type="entry name" value="NTF2-like_dom_sf"/>
</dbReference>
<dbReference type="KEGG" id="nhu:H0264_35470"/>
<feature type="domain" description="RNA polymerase sigma-70 region 2" evidence="7">
    <location>
        <begin position="10"/>
        <end position="72"/>
    </location>
</feature>
<dbReference type="SUPFAM" id="SSF88946">
    <property type="entry name" value="Sigma2 domain of RNA polymerase sigma factors"/>
    <property type="match status" value="1"/>
</dbReference>
<protein>
    <submittedName>
        <fullName evidence="9">Sigma-70 family RNA polymerase sigma factor</fullName>
    </submittedName>
</protein>
<evidence type="ECO:0000259" key="8">
    <source>
        <dbReference type="Pfam" id="PF08281"/>
    </source>
</evidence>
<dbReference type="Gene3D" id="1.10.1740.10">
    <property type="match status" value="1"/>
</dbReference>
<dbReference type="InterPro" id="IPR013325">
    <property type="entry name" value="RNA_pol_sigma_r2"/>
</dbReference>
<comment type="similarity">
    <text evidence="1">Belongs to the sigma-70 factor family. ECF subfamily.</text>
</comment>
<evidence type="ECO:0000256" key="4">
    <source>
        <dbReference type="ARBA" id="ARBA00023082"/>
    </source>
</evidence>
<dbReference type="NCBIfam" id="TIGR02937">
    <property type="entry name" value="sigma70-ECF"/>
    <property type="match status" value="1"/>
</dbReference>
<proteinExistence type="inferred from homology"/>
<dbReference type="PANTHER" id="PTHR30173:SF36">
    <property type="entry name" value="ECF RNA POLYMERASE SIGMA FACTOR SIGJ"/>
    <property type="match status" value="1"/>
</dbReference>
<evidence type="ECO:0000313" key="9">
    <source>
        <dbReference type="EMBL" id="QLY30370.1"/>
    </source>
</evidence>
<comment type="subunit">
    <text evidence="2">Interacts transiently with the RNA polymerase catalytic core formed by RpoA, RpoB, RpoC and RpoZ (2 alpha, 1 beta, 1 beta' and 1 omega subunit) to form the RNA polymerase holoenzyme that can initiate transcription.</text>
</comment>
<organism evidence="9 10">
    <name type="scientific">Nocardia huaxiensis</name>
    <dbReference type="NCBI Taxonomy" id="2755382"/>
    <lineage>
        <taxon>Bacteria</taxon>
        <taxon>Bacillati</taxon>
        <taxon>Actinomycetota</taxon>
        <taxon>Actinomycetes</taxon>
        <taxon>Mycobacteriales</taxon>
        <taxon>Nocardiaceae</taxon>
        <taxon>Nocardia</taxon>
    </lineage>
</organism>
<dbReference type="Pfam" id="PF08281">
    <property type="entry name" value="Sigma70_r4_2"/>
    <property type="match status" value="1"/>
</dbReference>
<accession>A0A7D6VIJ6</accession>
<dbReference type="GO" id="GO:0003677">
    <property type="term" value="F:DNA binding"/>
    <property type="evidence" value="ECO:0007669"/>
    <property type="project" value="UniProtKB-KW"/>
</dbReference>
<evidence type="ECO:0000256" key="5">
    <source>
        <dbReference type="ARBA" id="ARBA00023125"/>
    </source>
</evidence>